<accession>A0ABQ9FIF3</accession>
<dbReference type="PANTHER" id="PTHR24366:SF172">
    <property type="entry name" value="LRRCT DOMAIN-CONTAINING PROTEIN"/>
    <property type="match status" value="1"/>
</dbReference>
<dbReference type="SMART" id="SM00365">
    <property type="entry name" value="LRR_SD22"/>
    <property type="match status" value="8"/>
</dbReference>
<sequence length="649" mass="74101">MQGDKSGLFELVNDKVLDGILESYRPLLHLCYSDINFDLFKLFVNIWKIKMSKNCLLYEQICLYYKVKWKMKGGYSLVSLFLIIVISKVTSCPSRCRCEQLYYVYCDNKTIIGTDLPMLLQSINRETMYVDLSHNIITQIPSRVFHRHHNLLDLDLGHNQIQKLSSTGFYNLTELLSLDLRGNDISEIENGAFSSFQNLQKLYLQMNKLEKVEHSVFRTLTYLKELHLHGNKLTNISENLFSSLRNLEILDLSHNSILSIQNRALSNLVSLKRLSLANNQISSVTTQTFQGLISLTELNLNKNKIQEFQKYHFDSIRSQIKILKLAYNEIKSIDGNLFQSMNNLRILDLSHNQIYAIGDASFSGLQLQELSFKGNQIKEIWKTSFSGAGRIKVLDLSENSIERITSGAFDSFRESLYVLNLRGNSLKNFRYGMVRGMFYLQVLDISRSNIANIDINSFSDLTNLQELNLSDNKLVTLHSGILDKSLAISKLYLHCNPLEDFLGFKFSTNIFVSLNLSILSVTHDSFHVTWPYKDGSQIYWTMSIVCIDSEDCKFTSQPTYLPPYKTDVTVTGLSPLSHYYVCINPSFLSKNIIIEQCLHISTSDITVSITSKPVITAAPSTSSARNLHISHNSLLFSSLLLLLLSCFYC</sequence>
<dbReference type="InterPro" id="IPR003591">
    <property type="entry name" value="Leu-rich_rpt_typical-subtyp"/>
</dbReference>
<gene>
    <name evidence="3" type="ORF">KUTeg_005970</name>
</gene>
<organism evidence="3 4">
    <name type="scientific">Tegillarca granosa</name>
    <name type="common">Malaysian cockle</name>
    <name type="synonym">Anadara granosa</name>
    <dbReference type="NCBI Taxonomy" id="220873"/>
    <lineage>
        <taxon>Eukaryota</taxon>
        <taxon>Metazoa</taxon>
        <taxon>Spiralia</taxon>
        <taxon>Lophotrochozoa</taxon>
        <taxon>Mollusca</taxon>
        <taxon>Bivalvia</taxon>
        <taxon>Autobranchia</taxon>
        <taxon>Pteriomorphia</taxon>
        <taxon>Arcoida</taxon>
        <taxon>Arcoidea</taxon>
        <taxon>Arcidae</taxon>
        <taxon>Tegillarca</taxon>
    </lineage>
</organism>
<keyword evidence="4" id="KW-1185">Reference proteome</keyword>
<dbReference type="InterPro" id="IPR001611">
    <property type="entry name" value="Leu-rich_rpt"/>
</dbReference>
<dbReference type="SMART" id="SM00369">
    <property type="entry name" value="LRR_TYP"/>
    <property type="match status" value="12"/>
</dbReference>
<protein>
    <submittedName>
        <fullName evidence="3">Uncharacterized protein</fullName>
    </submittedName>
</protein>
<proteinExistence type="predicted"/>
<dbReference type="SUPFAM" id="SSF52058">
    <property type="entry name" value="L domain-like"/>
    <property type="match status" value="2"/>
</dbReference>
<dbReference type="CDD" id="cd00063">
    <property type="entry name" value="FN3"/>
    <property type="match status" value="1"/>
</dbReference>
<evidence type="ECO:0000313" key="4">
    <source>
        <dbReference type="Proteomes" id="UP001217089"/>
    </source>
</evidence>
<evidence type="ECO:0000313" key="3">
    <source>
        <dbReference type="EMBL" id="KAJ8315956.1"/>
    </source>
</evidence>
<dbReference type="InterPro" id="IPR003961">
    <property type="entry name" value="FN3_dom"/>
</dbReference>
<keyword evidence="2" id="KW-0677">Repeat</keyword>
<dbReference type="PROSITE" id="PS51450">
    <property type="entry name" value="LRR"/>
    <property type="match status" value="7"/>
</dbReference>
<reference evidence="3 4" key="1">
    <citation type="submission" date="2022-12" db="EMBL/GenBank/DDBJ databases">
        <title>Chromosome-level genome of Tegillarca granosa.</title>
        <authorList>
            <person name="Kim J."/>
        </authorList>
    </citation>
    <scope>NUCLEOTIDE SEQUENCE [LARGE SCALE GENOMIC DNA]</scope>
    <source>
        <strain evidence="3">Teg-2019</strain>
        <tissue evidence="3">Adductor muscle</tissue>
    </source>
</reference>
<dbReference type="EMBL" id="JARBDR010000328">
    <property type="protein sequence ID" value="KAJ8315956.1"/>
    <property type="molecule type" value="Genomic_DNA"/>
</dbReference>
<dbReference type="Gene3D" id="3.80.10.10">
    <property type="entry name" value="Ribonuclease Inhibitor"/>
    <property type="match status" value="3"/>
</dbReference>
<evidence type="ECO:0000256" key="1">
    <source>
        <dbReference type="ARBA" id="ARBA00022614"/>
    </source>
</evidence>
<keyword evidence="1" id="KW-0433">Leucine-rich repeat</keyword>
<comment type="caution">
    <text evidence="3">The sequence shown here is derived from an EMBL/GenBank/DDBJ whole genome shotgun (WGS) entry which is preliminary data.</text>
</comment>
<dbReference type="Pfam" id="PF13855">
    <property type="entry name" value="LRR_8"/>
    <property type="match status" value="5"/>
</dbReference>
<evidence type="ECO:0000256" key="2">
    <source>
        <dbReference type="ARBA" id="ARBA00022737"/>
    </source>
</evidence>
<dbReference type="InterPro" id="IPR032675">
    <property type="entry name" value="LRR_dom_sf"/>
</dbReference>
<dbReference type="PANTHER" id="PTHR24366">
    <property type="entry name" value="IG(IMMUNOGLOBULIN) AND LRR(LEUCINE RICH REPEAT) DOMAINS"/>
    <property type="match status" value="1"/>
</dbReference>
<dbReference type="PRINTS" id="PR00019">
    <property type="entry name" value="LEURICHRPT"/>
</dbReference>
<name>A0ABQ9FIF3_TEGGR</name>
<dbReference type="Proteomes" id="UP001217089">
    <property type="component" value="Unassembled WGS sequence"/>
</dbReference>